<evidence type="ECO:0000313" key="2">
    <source>
        <dbReference type="EMBL" id="XCG52329.1"/>
    </source>
</evidence>
<dbReference type="AlphaFoldDB" id="A0AAU8CZV9"/>
<name>A0AAU8CZV9_9HYPH</name>
<accession>A0AAU8CZV9</accession>
<organism evidence="2">
    <name type="scientific">Mesorhizobium sp. WSM2240</name>
    <dbReference type="NCBI Taxonomy" id="3228851"/>
    <lineage>
        <taxon>Bacteria</taxon>
        <taxon>Pseudomonadati</taxon>
        <taxon>Pseudomonadota</taxon>
        <taxon>Alphaproteobacteria</taxon>
        <taxon>Hyphomicrobiales</taxon>
        <taxon>Phyllobacteriaceae</taxon>
        <taxon>Mesorhizobium</taxon>
    </lineage>
</organism>
<evidence type="ECO:0000256" key="1">
    <source>
        <dbReference type="SAM" id="MobiDB-lite"/>
    </source>
</evidence>
<dbReference type="EMBL" id="CP159256">
    <property type="protein sequence ID" value="XCG52329.1"/>
    <property type="molecule type" value="Genomic_DNA"/>
</dbReference>
<feature type="region of interest" description="Disordered" evidence="1">
    <location>
        <begin position="47"/>
        <end position="67"/>
    </location>
</feature>
<keyword evidence="2" id="KW-0614">Plasmid</keyword>
<reference evidence="2" key="1">
    <citation type="submission" date="2024-06" db="EMBL/GenBank/DDBJ databases">
        <title>Mesorhizobium karijinii sp. nov., a symbiont of the iconic Swainsona formosa from arid Australia.</title>
        <authorList>
            <person name="Hill Y.J."/>
            <person name="Watkin E.L.J."/>
            <person name="O'Hara G.W."/>
            <person name="Terpolilli J."/>
            <person name="Tye M.L."/>
            <person name="Kohlmeier M.G."/>
        </authorList>
    </citation>
    <scope>NUCLEOTIDE SEQUENCE</scope>
    <source>
        <strain evidence="2">WSM2240</strain>
        <plasmid evidence="2">pMk2240A</plasmid>
    </source>
</reference>
<sequence>MTTALILTAIATTFTTGFLLGDRRGVRQCNAILDENWRELMKAIRDEPLPSPNLDGEEARPAAPTVH</sequence>
<protein>
    <submittedName>
        <fullName evidence="2">Uncharacterized protein</fullName>
    </submittedName>
</protein>
<gene>
    <name evidence="2" type="ORF">ABVK50_29650</name>
</gene>
<proteinExistence type="predicted"/>
<geneLocation type="plasmid" evidence="2">
    <name>pMk2240A</name>
</geneLocation>
<dbReference type="RefSeq" id="WP_353646536.1">
    <property type="nucleotide sequence ID" value="NZ_CP159256.1"/>
</dbReference>